<dbReference type="Gene3D" id="2.40.50.140">
    <property type="entry name" value="Nucleic acid-binding proteins"/>
    <property type="match status" value="1"/>
</dbReference>
<accession>A0A328UDP5</accession>
<organism evidence="4 5">
    <name type="scientific">Hydrogeniiclostridium mannosilyticum</name>
    <dbReference type="NCBI Taxonomy" id="2764322"/>
    <lineage>
        <taxon>Bacteria</taxon>
        <taxon>Bacillati</taxon>
        <taxon>Bacillota</taxon>
        <taxon>Clostridia</taxon>
        <taxon>Eubacteriales</taxon>
        <taxon>Acutalibacteraceae</taxon>
        <taxon>Hydrogeniiclostridium</taxon>
    </lineage>
</organism>
<keyword evidence="5" id="KW-1185">Reference proteome</keyword>
<evidence type="ECO:0000313" key="4">
    <source>
        <dbReference type="EMBL" id="RAQ28683.1"/>
    </source>
</evidence>
<evidence type="ECO:0000256" key="1">
    <source>
        <dbReference type="ARBA" id="ARBA00023125"/>
    </source>
</evidence>
<protein>
    <submittedName>
        <fullName evidence="4">Single-stranded DNA-binding protein</fullName>
    </submittedName>
</protein>
<dbReference type="GO" id="GO:0003697">
    <property type="term" value="F:single-stranded DNA binding"/>
    <property type="evidence" value="ECO:0007669"/>
    <property type="project" value="InterPro"/>
</dbReference>
<evidence type="ECO:0000256" key="2">
    <source>
        <dbReference type="PROSITE-ProRule" id="PRU00252"/>
    </source>
</evidence>
<dbReference type="SUPFAM" id="SSF50249">
    <property type="entry name" value="Nucleic acid-binding proteins"/>
    <property type="match status" value="1"/>
</dbReference>
<dbReference type="EMBL" id="QLYR01000004">
    <property type="protein sequence ID" value="RAQ28683.1"/>
    <property type="molecule type" value="Genomic_DNA"/>
</dbReference>
<dbReference type="AlphaFoldDB" id="A0A328UDP5"/>
<dbReference type="Proteomes" id="UP000249377">
    <property type="component" value="Unassembled WGS sequence"/>
</dbReference>
<name>A0A328UDP5_9FIRM</name>
<sequence length="137" mass="15295">MAQAYVIGRVTADLELKTSINRHPYARFDIAENIGNKEHSRTQYLQICAMGGDAERIVRAHVKKGSVIWASGFLELEVFTRRDGITVDKRLKVLLDNWGFVPTGTNKADNKALESKNAESPEIISSVIDGEREPLPE</sequence>
<comment type="caution">
    <text evidence="4">The sequence shown here is derived from an EMBL/GenBank/DDBJ whole genome shotgun (WGS) entry which is preliminary data.</text>
</comment>
<dbReference type="InterPro" id="IPR012340">
    <property type="entry name" value="NA-bd_OB-fold"/>
</dbReference>
<keyword evidence="1 2" id="KW-0238">DNA-binding</keyword>
<gene>
    <name evidence="4" type="ORF">DPQ25_07760</name>
</gene>
<proteinExistence type="predicted"/>
<dbReference type="InterPro" id="IPR000424">
    <property type="entry name" value="Primosome_PriB/ssb"/>
</dbReference>
<dbReference type="RefSeq" id="WP_112332605.1">
    <property type="nucleotide sequence ID" value="NZ_QLYR01000004.1"/>
</dbReference>
<feature type="region of interest" description="Disordered" evidence="3">
    <location>
        <begin position="111"/>
        <end position="137"/>
    </location>
</feature>
<evidence type="ECO:0000313" key="5">
    <source>
        <dbReference type="Proteomes" id="UP000249377"/>
    </source>
</evidence>
<dbReference type="Pfam" id="PF00436">
    <property type="entry name" value="SSB"/>
    <property type="match status" value="1"/>
</dbReference>
<dbReference type="CDD" id="cd04496">
    <property type="entry name" value="SSB_OBF"/>
    <property type="match status" value="1"/>
</dbReference>
<dbReference type="PROSITE" id="PS50935">
    <property type="entry name" value="SSB"/>
    <property type="match status" value="1"/>
</dbReference>
<evidence type="ECO:0000256" key="3">
    <source>
        <dbReference type="SAM" id="MobiDB-lite"/>
    </source>
</evidence>
<reference evidence="4 5" key="1">
    <citation type="submission" date="2018-06" db="EMBL/GenBank/DDBJ databases">
        <title>Noncontiguous genome sequence of Ruminococcaceae bacterium ASD2818.</title>
        <authorList>
            <person name="Chaplin A.V."/>
            <person name="Sokolova S.R."/>
            <person name="Kochetkova T.O."/>
            <person name="Goltsov A.Y."/>
            <person name="Trofimov D.Y."/>
            <person name="Efimov B.A."/>
        </authorList>
    </citation>
    <scope>NUCLEOTIDE SEQUENCE [LARGE SCALE GENOMIC DNA]</scope>
    <source>
        <strain evidence="4 5">ASD2818</strain>
    </source>
</reference>